<dbReference type="GO" id="GO:0140114">
    <property type="term" value="P:cellular detoxification of fluoride"/>
    <property type="evidence" value="ECO:0007669"/>
    <property type="project" value="UniProtKB-UniRule"/>
</dbReference>
<dbReference type="NCBIfam" id="TIGR00494">
    <property type="entry name" value="crcB"/>
    <property type="match status" value="1"/>
</dbReference>
<dbReference type="HAMAP" id="MF_00454">
    <property type="entry name" value="FluC"/>
    <property type="match status" value="1"/>
</dbReference>
<evidence type="ECO:0000256" key="5">
    <source>
        <dbReference type="ARBA" id="ARBA00023136"/>
    </source>
</evidence>
<keyword evidence="6 10" id="KW-0407">Ion channel</keyword>
<dbReference type="EMBL" id="LM676429">
    <property type="protein sequence ID" value="CEP27200.1"/>
    <property type="molecule type" value="Genomic_DNA"/>
</dbReference>
<keyword evidence="2 10" id="KW-1003">Cell membrane</keyword>
<feature type="transmembrane region" description="Helical" evidence="10">
    <location>
        <begin position="101"/>
        <end position="125"/>
    </location>
</feature>
<dbReference type="PANTHER" id="PTHR28259">
    <property type="entry name" value="FLUORIDE EXPORT PROTEIN 1-RELATED"/>
    <property type="match status" value="1"/>
</dbReference>
<comment type="activity regulation">
    <text evidence="10">Na(+) is not transported, but it plays an essential structural role and its presence is essential for fluoride channel function.</text>
</comment>
<reference evidence="11" key="1">
    <citation type="submission" date="2014-08" db="EMBL/GenBank/DDBJ databases">
        <authorList>
            <person name="Falentin Helene"/>
        </authorList>
    </citation>
    <scope>NUCLEOTIDE SEQUENCE</scope>
</reference>
<dbReference type="Pfam" id="PF02537">
    <property type="entry name" value="CRCB"/>
    <property type="match status" value="1"/>
</dbReference>
<keyword evidence="10" id="KW-0406">Ion transport</keyword>
<feature type="transmembrane region" description="Helical" evidence="10">
    <location>
        <begin position="38"/>
        <end position="57"/>
    </location>
</feature>
<keyword evidence="3 10" id="KW-0812">Transmembrane</keyword>
<feature type="binding site" evidence="10">
    <location>
        <position position="79"/>
    </location>
    <ligand>
        <name>Na(+)</name>
        <dbReference type="ChEBI" id="CHEBI:29101"/>
        <note>structural</note>
    </ligand>
</feature>
<dbReference type="RefSeq" id="WP_013161624.1">
    <property type="nucleotide sequence ID" value="NZ_CP010341.1"/>
</dbReference>
<feature type="binding site" evidence="10">
    <location>
        <position position="82"/>
    </location>
    <ligand>
        <name>Na(+)</name>
        <dbReference type="ChEBI" id="CHEBI:29101"/>
        <note>structural</note>
    </ligand>
</feature>
<dbReference type="PATRIC" id="fig|66712.6.peg.1702"/>
<name>A0A068VVJ6_PROFF</name>
<dbReference type="GeneID" id="61223250"/>
<evidence type="ECO:0000313" key="11">
    <source>
        <dbReference type="EMBL" id="CEP27200.1"/>
    </source>
</evidence>
<dbReference type="PANTHER" id="PTHR28259:SF1">
    <property type="entry name" value="FLUORIDE EXPORT PROTEIN 1-RELATED"/>
    <property type="match status" value="1"/>
</dbReference>
<proteinExistence type="inferred from homology"/>
<keyword evidence="4 10" id="KW-1133">Transmembrane helix</keyword>
<evidence type="ECO:0000256" key="1">
    <source>
        <dbReference type="ARBA" id="ARBA00004651"/>
    </source>
</evidence>
<evidence type="ECO:0000256" key="9">
    <source>
        <dbReference type="ARBA" id="ARBA00049940"/>
    </source>
</evidence>
<gene>
    <name evidence="10" type="primary">fluC</name>
    <name evidence="10" type="synonym">crcB</name>
    <name evidence="11" type="ORF">PFCIRM138_00165</name>
</gene>
<evidence type="ECO:0000256" key="7">
    <source>
        <dbReference type="ARBA" id="ARBA00035120"/>
    </source>
</evidence>
<accession>A0A068VVJ6</accession>
<dbReference type="AlphaFoldDB" id="A0A068VVJ6"/>
<evidence type="ECO:0000256" key="10">
    <source>
        <dbReference type="HAMAP-Rule" id="MF_00454"/>
    </source>
</evidence>
<feature type="transmembrane region" description="Helical" evidence="10">
    <location>
        <begin position="69"/>
        <end position="89"/>
    </location>
</feature>
<keyword evidence="5 10" id="KW-0472">Membrane</keyword>
<dbReference type="GO" id="GO:0062054">
    <property type="term" value="F:fluoride channel activity"/>
    <property type="evidence" value="ECO:0007669"/>
    <property type="project" value="UniProtKB-UniRule"/>
</dbReference>
<evidence type="ECO:0000256" key="2">
    <source>
        <dbReference type="ARBA" id="ARBA00022475"/>
    </source>
</evidence>
<evidence type="ECO:0000256" key="8">
    <source>
        <dbReference type="ARBA" id="ARBA00035585"/>
    </source>
</evidence>
<dbReference type="GO" id="GO:0046872">
    <property type="term" value="F:metal ion binding"/>
    <property type="evidence" value="ECO:0007669"/>
    <property type="project" value="UniProtKB-KW"/>
</dbReference>
<protein>
    <recommendedName>
        <fullName evidence="10">Fluoride-specific ion channel FluC</fullName>
    </recommendedName>
</protein>
<sequence>MSWPGGLLVAVGGGLGATIRFALSTVAPDHAGSFPTTILAINLVGALALGWLSRFLVLTGPDEGWRRRVRLGVGTGVIGGFTTYSTFIVQTLSLMQLGRVWMALGYLFASLLGGIACVWLGIVVADRMARTAGETVRP</sequence>
<evidence type="ECO:0000256" key="3">
    <source>
        <dbReference type="ARBA" id="ARBA00022692"/>
    </source>
</evidence>
<keyword evidence="10" id="KW-0915">Sodium</keyword>
<keyword evidence="10" id="KW-0813">Transport</keyword>
<comment type="function">
    <text evidence="9 10">Fluoride-specific ion channel. Important for reducing fluoride concentration in the cell, thus reducing its toxicity.</text>
</comment>
<comment type="subcellular location">
    <subcellularLocation>
        <location evidence="1 10">Cell membrane</location>
        <topology evidence="1 10">Multi-pass membrane protein</topology>
    </subcellularLocation>
</comment>
<comment type="catalytic activity">
    <reaction evidence="8">
        <text>fluoride(in) = fluoride(out)</text>
        <dbReference type="Rhea" id="RHEA:76159"/>
        <dbReference type="ChEBI" id="CHEBI:17051"/>
    </reaction>
    <physiologicalReaction direction="left-to-right" evidence="8">
        <dbReference type="Rhea" id="RHEA:76160"/>
    </physiologicalReaction>
</comment>
<dbReference type="GO" id="GO:0005886">
    <property type="term" value="C:plasma membrane"/>
    <property type="evidence" value="ECO:0007669"/>
    <property type="project" value="UniProtKB-SubCell"/>
</dbReference>
<evidence type="ECO:0000256" key="4">
    <source>
        <dbReference type="ARBA" id="ARBA00022989"/>
    </source>
</evidence>
<evidence type="ECO:0000256" key="6">
    <source>
        <dbReference type="ARBA" id="ARBA00023303"/>
    </source>
</evidence>
<organism evidence="11">
    <name type="scientific">Propionibacterium freudenreichii subsp. freudenreichii</name>
    <dbReference type="NCBI Taxonomy" id="66712"/>
    <lineage>
        <taxon>Bacteria</taxon>
        <taxon>Bacillati</taxon>
        <taxon>Actinomycetota</taxon>
        <taxon>Actinomycetes</taxon>
        <taxon>Propionibacteriales</taxon>
        <taxon>Propionibacteriaceae</taxon>
        <taxon>Propionibacterium</taxon>
    </lineage>
</organism>
<keyword evidence="10" id="KW-0479">Metal-binding</keyword>
<comment type="similarity">
    <text evidence="7 10">Belongs to the fluoride channel Fluc/FEX (TC 1.A.43) family.</text>
</comment>
<dbReference type="KEGG" id="pfre:RM25_1671"/>
<dbReference type="InterPro" id="IPR003691">
    <property type="entry name" value="FluC"/>
</dbReference>